<evidence type="ECO:0000313" key="2">
    <source>
        <dbReference type="Proteomes" id="UP000178197"/>
    </source>
</evidence>
<dbReference type="EMBL" id="MGJT01000015">
    <property type="protein sequence ID" value="OGN12731.1"/>
    <property type="molecule type" value="Genomic_DNA"/>
</dbReference>
<dbReference type="Proteomes" id="UP000178197">
    <property type="component" value="Unassembled WGS sequence"/>
</dbReference>
<evidence type="ECO:0000313" key="1">
    <source>
        <dbReference type="EMBL" id="OGN12731.1"/>
    </source>
</evidence>
<organism evidence="1 2">
    <name type="scientific">Candidatus Yanofskybacteria bacterium RIFCSPHIGHO2_02_FULL_43_15c</name>
    <dbReference type="NCBI Taxonomy" id="1802679"/>
    <lineage>
        <taxon>Bacteria</taxon>
        <taxon>Candidatus Yanofskyibacteriota</taxon>
    </lineage>
</organism>
<dbReference type="AlphaFoldDB" id="A0A1F8FI18"/>
<protein>
    <submittedName>
        <fullName evidence="1">Uncharacterized protein</fullName>
    </submittedName>
</protein>
<sequence>MARTALGKFKKTKFFKYLKAKRLLPLRDALKLWIAREPLLQSIPAEIMRKKRRAGQDKYN</sequence>
<gene>
    <name evidence="1" type="ORF">A3C71_01595</name>
</gene>
<comment type="caution">
    <text evidence="1">The sequence shown here is derived from an EMBL/GenBank/DDBJ whole genome shotgun (WGS) entry which is preliminary data.</text>
</comment>
<reference evidence="1 2" key="1">
    <citation type="journal article" date="2016" name="Nat. Commun.">
        <title>Thousands of microbial genomes shed light on interconnected biogeochemical processes in an aquifer system.</title>
        <authorList>
            <person name="Anantharaman K."/>
            <person name="Brown C.T."/>
            <person name="Hug L.A."/>
            <person name="Sharon I."/>
            <person name="Castelle C.J."/>
            <person name="Probst A.J."/>
            <person name="Thomas B.C."/>
            <person name="Singh A."/>
            <person name="Wilkins M.J."/>
            <person name="Karaoz U."/>
            <person name="Brodie E.L."/>
            <person name="Williams K.H."/>
            <person name="Hubbard S.S."/>
            <person name="Banfield J.F."/>
        </authorList>
    </citation>
    <scope>NUCLEOTIDE SEQUENCE [LARGE SCALE GENOMIC DNA]</scope>
</reference>
<accession>A0A1F8FI18</accession>
<name>A0A1F8FI18_9BACT</name>
<proteinExistence type="predicted"/>